<feature type="transmembrane region" description="Helical" evidence="8">
    <location>
        <begin position="202"/>
        <end position="221"/>
    </location>
</feature>
<keyword evidence="7 8" id="KW-0472">Membrane</keyword>
<keyword evidence="4 8" id="KW-0812">Transmembrane</keyword>
<feature type="transmembrane region" description="Helical" evidence="8">
    <location>
        <begin position="228"/>
        <end position="251"/>
    </location>
</feature>
<feature type="transmembrane region" description="Helical" evidence="8">
    <location>
        <begin position="56"/>
        <end position="72"/>
    </location>
</feature>
<feature type="transmembrane region" description="Helical" evidence="8">
    <location>
        <begin position="271"/>
        <end position="288"/>
    </location>
</feature>
<dbReference type="Pfam" id="PF09721">
    <property type="entry name" value="Exosortase_EpsH"/>
    <property type="match status" value="1"/>
</dbReference>
<keyword evidence="10" id="KW-1185">Reference proteome</keyword>
<dbReference type="EC" id="3.4.22.-" evidence="9"/>
<keyword evidence="6 8" id="KW-1133">Transmembrane helix</keyword>
<protein>
    <submittedName>
        <fullName evidence="9">Cyanoexosortase A</fullName>
        <ecNumber evidence="9">3.4.22.-</ecNumber>
    </submittedName>
</protein>
<evidence type="ECO:0000313" key="10">
    <source>
        <dbReference type="Proteomes" id="UP000631421"/>
    </source>
</evidence>
<feature type="transmembrane region" description="Helical" evidence="8">
    <location>
        <begin position="109"/>
        <end position="127"/>
    </location>
</feature>
<evidence type="ECO:0000256" key="8">
    <source>
        <dbReference type="SAM" id="Phobius"/>
    </source>
</evidence>
<evidence type="ECO:0000256" key="2">
    <source>
        <dbReference type="ARBA" id="ARBA00022475"/>
    </source>
</evidence>
<dbReference type="RefSeq" id="WP_190352509.1">
    <property type="nucleotide sequence ID" value="NZ_JACJPY010000080.1"/>
</dbReference>
<name>A0A926UWE3_9CYAN</name>
<dbReference type="InterPro" id="IPR026392">
    <property type="entry name" value="Exo/Archaeosortase_dom"/>
</dbReference>
<reference evidence="9" key="2">
    <citation type="submission" date="2020-08" db="EMBL/GenBank/DDBJ databases">
        <authorList>
            <person name="Chen M."/>
            <person name="Teng W."/>
            <person name="Zhao L."/>
            <person name="Hu C."/>
            <person name="Zhou Y."/>
            <person name="Han B."/>
            <person name="Song L."/>
            <person name="Shu W."/>
        </authorList>
    </citation>
    <scope>NUCLEOTIDE SEQUENCE</scope>
    <source>
        <strain evidence="9">FACHB-1277</strain>
    </source>
</reference>
<feature type="transmembrane region" description="Helical" evidence="8">
    <location>
        <begin position="29"/>
        <end position="50"/>
    </location>
</feature>
<dbReference type="GO" id="GO:0005886">
    <property type="term" value="C:plasma membrane"/>
    <property type="evidence" value="ECO:0007669"/>
    <property type="project" value="UniProtKB-SubCell"/>
</dbReference>
<keyword evidence="2" id="KW-1003">Cell membrane</keyword>
<dbReference type="NCBIfam" id="TIGR03763">
    <property type="entry name" value="cyanoexo_CrtA"/>
    <property type="match status" value="1"/>
</dbReference>
<evidence type="ECO:0000256" key="1">
    <source>
        <dbReference type="ARBA" id="ARBA00004651"/>
    </source>
</evidence>
<dbReference type="NCBIfam" id="TIGR04178">
    <property type="entry name" value="exo_archaeo"/>
    <property type="match status" value="1"/>
</dbReference>
<dbReference type="InterPro" id="IPR019127">
    <property type="entry name" value="Exosortase"/>
</dbReference>
<dbReference type="InterPro" id="IPR022505">
    <property type="entry name" value="Exosortase_cyanobac"/>
</dbReference>
<reference evidence="9" key="1">
    <citation type="journal article" date="2015" name="ISME J.">
        <title>Draft Genome Sequence of Streptomyces incarnatus NRRL8089, which Produces the Nucleoside Antibiotic Sinefungin.</title>
        <authorList>
            <person name="Oshima K."/>
            <person name="Hattori M."/>
            <person name="Shimizu H."/>
            <person name="Fukuda K."/>
            <person name="Nemoto M."/>
            <person name="Inagaki K."/>
            <person name="Tamura T."/>
        </authorList>
    </citation>
    <scope>NUCLEOTIDE SEQUENCE</scope>
    <source>
        <strain evidence="9">FACHB-1277</strain>
    </source>
</reference>
<feature type="transmembrane region" description="Helical" evidence="8">
    <location>
        <begin position="84"/>
        <end position="103"/>
    </location>
</feature>
<evidence type="ECO:0000256" key="4">
    <source>
        <dbReference type="ARBA" id="ARBA00022692"/>
    </source>
</evidence>
<organism evidence="9 10">
    <name type="scientific">Pseudanabaena cinerea FACHB-1277</name>
    <dbReference type="NCBI Taxonomy" id="2949581"/>
    <lineage>
        <taxon>Bacteria</taxon>
        <taxon>Bacillati</taxon>
        <taxon>Cyanobacteriota</taxon>
        <taxon>Cyanophyceae</taxon>
        <taxon>Pseudanabaenales</taxon>
        <taxon>Pseudanabaenaceae</taxon>
        <taxon>Pseudanabaena</taxon>
        <taxon>Pseudanabaena cinerea</taxon>
    </lineage>
</organism>
<keyword evidence="5 9" id="KW-0378">Hydrolase</keyword>
<evidence type="ECO:0000256" key="3">
    <source>
        <dbReference type="ARBA" id="ARBA00022670"/>
    </source>
</evidence>
<evidence type="ECO:0000256" key="6">
    <source>
        <dbReference type="ARBA" id="ARBA00022989"/>
    </source>
</evidence>
<proteinExistence type="predicted"/>
<feature type="transmembrane region" description="Helical" evidence="8">
    <location>
        <begin position="139"/>
        <end position="156"/>
    </location>
</feature>
<dbReference type="Proteomes" id="UP000631421">
    <property type="component" value="Unassembled WGS sequence"/>
</dbReference>
<dbReference type="GO" id="GO:0006508">
    <property type="term" value="P:proteolysis"/>
    <property type="evidence" value="ECO:0007669"/>
    <property type="project" value="UniProtKB-KW"/>
</dbReference>
<keyword evidence="3" id="KW-0645">Protease</keyword>
<dbReference type="AlphaFoldDB" id="A0A926UWE3"/>
<comment type="caution">
    <text evidence="9">The sequence shown here is derived from an EMBL/GenBank/DDBJ whole genome shotgun (WGS) entry which is preliminary data.</text>
</comment>
<gene>
    <name evidence="9" type="primary">crtA</name>
    <name evidence="9" type="ORF">H6F44_18525</name>
</gene>
<comment type="subcellular location">
    <subcellularLocation>
        <location evidence="1">Cell membrane</location>
        <topology evidence="1">Multi-pass membrane protein</topology>
    </subcellularLocation>
</comment>
<evidence type="ECO:0000256" key="7">
    <source>
        <dbReference type="ARBA" id="ARBA00023136"/>
    </source>
</evidence>
<dbReference type="EMBL" id="JACJPY010000080">
    <property type="protein sequence ID" value="MBD2152101.1"/>
    <property type="molecule type" value="Genomic_DNA"/>
</dbReference>
<accession>A0A926UWE3</accession>
<evidence type="ECO:0000313" key="9">
    <source>
        <dbReference type="EMBL" id="MBD2152101.1"/>
    </source>
</evidence>
<evidence type="ECO:0000256" key="5">
    <source>
        <dbReference type="ARBA" id="ARBA00022801"/>
    </source>
</evidence>
<sequence length="299" mass="33465">MLKNLDRLWQGDFSEMQSSFQKVTQKLEFWLLTTWCSLIAINVTLVVRLAEDVDEIAIQILTWSVAIFLAMRDRRQYKFTANPTAIATGSLLVIWVLIKSLLTRRTTDILFILTPLMGTVGIALIASGWQGIKQYWRPILLAATLGIPITFLFAAIEKVVPVNVFTAQFANAVLWYGGAKVSQNGITIISQFGAVEVARGCAGLPPILMLLRITMMFVLVFPVRQIHMWIMFFAAAAIAFIINSMRVALLVVISADNGAFKYWHDGDGSQIFSVIAVSLLLWLCNWLSQDDDDDELEEA</sequence>
<dbReference type="GO" id="GO:0008233">
    <property type="term" value="F:peptidase activity"/>
    <property type="evidence" value="ECO:0007669"/>
    <property type="project" value="UniProtKB-KW"/>
</dbReference>